<evidence type="ECO:0000259" key="7">
    <source>
        <dbReference type="Pfam" id="PF00892"/>
    </source>
</evidence>
<gene>
    <name evidence="8" type="ORF">ATO7_02470</name>
</gene>
<dbReference type="OrthoDB" id="9776210at2"/>
<dbReference type="GO" id="GO:0016020">
    <property type="term" value="C:membrane"/>
    <property type="evidence" value="ECO:0007669"/>
    <property type="project" value="UniProtKB-SubCell"/>
</dbReference>
<name>A0A1Y1SGC3_9GAMM</name>
<dbReference type="STRING" id="1317117.ATO7_02470"/>
<evidence type="ECO:0000313" key="8">
    <source>
        <dbReference type="EMBL" id="ORE88703.1"/>
    </source>
</evidence>
<evidence type="ECO:0000313" key="9">
    <source>
        <dbReference type="Proteomes" id="UP000192342"/>
    </source>
</evidence>
<sequence>MKVTAAYIGVILIWSTTPLAIKFSTDSLSFIVAVGLRMSSAALLCLAIMAVLGRFPRWDRASLKAYGASNLGVFGAMSLSYLAVGFIPSGLLSVMFGMAPLLSGVFARWLLDDERLSWVRNLALLVALGGLFLVFRGAVSWRPDALPGLLASLGAVALFALSGVLVKRQAGHLDALEHTTGSLVLSVPLFVFSWLVLDGQLPTEFSTKSVSSVAYLSVFGSVFGFMLYFYALQALGPTQVALIPLITPVLALALGHVLADEVIAPATIAGGVLILVALALYQLGDGLRARMRSQTRGPSVTG</sequence>
<keyword evidence="9" id="KW-1185">Reference proteome</keyword>
<feature type="transmembrane region" description="Helical" evidence="6">
    <location>
        <begin position="118"/>
        <end position="139"/>
    </location>
</feature>
<keyword evidence="4 6" id="KW-1133">Transmembrane helix</keyword>
<proteinExistence type="inferred from homology"/>
<keyword evidence="5 6" id="KW-0472">Membrane</keyword>
<feature type="transmembrane region" description="Helical" evidence="6">
    <location>
        <begin position="30"/>
        <end position="53"/>
    </location>
</feature>
<evidence type="ECO:0000256" key="4">
    <source>
        <dbReference type="ARBA" id="ARBA00022989"/>
    </source>
</evidence>
<feature type="transmembrane region" description="Helical" evidence="6">
    <location>
        <begin position="145"/>
        <end position="166"/>
    </location>
</feature>
<dbReference type="InterPro" id="IPR050638">
    <property type="entry name" value="AA-Vitamin_Transporters"/>
</dbReference>
<feature type="transmembrane region" description="Helical" evidence="6">
    <location>
        <begin position="65"/>
        <end position="84"/>
    </location>
</feature>
<dbReference type="InterPro" id="IPR000620">
    <property type="entry name" value="EamA_dom"/>
</dbReference>
<organism evidence="8 9">
    <name type="scientific">Oceanococcus atlanticus</name>
    <dbReference type="NCBI Taxonomy" id="1317117"/>
    <lineage>
        <taxon>Bacteria</taxon>
        <taxon>Pseudomonadati</taxon>
        <taxon>Pseudomonadota</taxon>
        <taxon>Gammaproteobacteria</taxon>
        <taxon>Chromatiales</taxon>
        <taxon>Oceanococcaceae</taxon>
        <taxon>Oceanococcus</taxon>
    </lineage>
</organism>
<dbReference type="EMBL" id="AQQV01000001">
    <property type="protein sequence ID" value="ORE88703.1"/>
    <property type="molecule type" value="Genomic_DNA"/>
</dbReference>
<feature type="domain" description="EamA" evidence="7">
    <location>
        <begin position="147"/>
        <end position="280"/>
    </location>
</feature>
<comment type="similarity">
    <text evidence="2">Belongs to the EamA transporter family.</text>
</comment>
<evidence type="ECO:0000256" key="5">
    <source>
        <dbReference type="ARBA" id="ARBA00023136"/>
    </source>
</evidence>
<dbReference type="PANTHER" id="PTHR32322:SF2">
    <property type="entry name" value="EAMA DOMAIN-CONTAINING PROTEIN"/>
    <property type="match status" value="1"/>
</dbReference>
<evidence type="ECO:0000256" key="2">
    <source>
        <dbReference type="ARBA" id="ARBA00007362"/>
    </source>
</evidence>
<dbReference type="SUPFAM" id="SSF103481">
    <property type="entry name" value="Multidrug resistance efflux transporter EmrE"/>
    <property type="match status" value="2"/>
</dbReference>
<feature type="transmembrane region" description="Helical" evidence="6">
    <location>
        <begin position="209"/>
        <end position="231"/>
    </location>
</feature>
<dbReference type="PANTHER" id="PTHR32322">
    <property type="entry name" value="INNER MEMBRANE TRANSPORTER"/>
    <property type="match status" value="1"/>
</dbReference>
<feature type="domain" description="EamA" evidence="7">
    <location>
        <begin position="8"/>
        <end position="135"/>
    </location>
</feature>
<evidence type="ECO:0000256" key="6">
    <source>
        <dbReference type="SAM" id="Phobius"/>
    </source>
</evidence>
<protein>
    <submittedName>
        <fullName evidence="8">DMT family permease</fullName>
    </submittedName>
</protein>
<dbReference type="RefSeq" id="WP_083559327.1">
    <property type="nucleotide sequence ID" value="NZ_AQQV01000001.1"/>
</dbReference>
<feature type="transmembrane region" description="Helical" evidence="6">
    <location>
        <begin position="90"/>
        <end position="111"/>
    </location>
</feature>
<comment type="caution">
    <text evidence="8">The sequence shown here is derived from an EMBL/GenBank/DDBJ whole genome shotgun (WGS) entry which is preliminary data.</text>
</comment>
<evidence type="ECO:0000256" key="3">
    <source>
        <dbReference type="ARBA" id="ARBA00022692"/>
    </source>
</evidence>
<dbReference type="Proteomes" id="UP000192342">
    <property type="component" value="Unassembled WGS sequence"/>
</dbReference>
<keyword evidence="3 6" id="KW-0812">Transmembrane</keyword>
<evidence type="ECO:0000256" key="1">
    <source>
        <dbReference type="ARBA" id="ARBA00004141"/>
    </source>
</evidence>
<dbReference type="Pfam" id="PF00892">
    <property type="entry name" value="EamA"/>
    <property type="match status" value="2"/>
</dbReference>
<feature type="transmembrane region" description="Helical" evidence="6">
    <location>
        <begin position="240"/>
        <end position="257"/>
    </location>
</feature>
<accession>A0A1Y1SGC3</accession>
<comment type="subcellular location">
    <subcellularLocation>
        <location evidence="1">Membrane</location>
        <topology evidence="1">Multi-pass membrane protein</topology>
    </subcellularLocation>
</comment>
<reference evidence="8 9" key="1">
    <citation type="submission" date="2013-04" db="EMBL/GenBank/DDBJ databases">
        <title>Oceanococcus atlanticus 22II-S10r2 Genome Sequencing.</title>
        <authorList>
            <person name="Lai Q."/>
            <person name="Li G."/>
            <person name="Shao Z."/>
        </authorList>
    </citation>
    <scope>NUCLEOTIDE SEQUENCE [LARGE SCALE GENOMIC DNA]</scope>
    <source>
        <strain evidence="8 9">22II-S10r2</strain>
    </source>
</reference>
<dbReference type="InterPro" id="IPR037185">
    <property type="entry name" value="EmrE-like"/>
</dbReference>
<feature type="transmembrane region" description="Helical" evidence="6">
    <location>
        <begin position="263"/>
        <end position="283"/>
    </location>
</feature>
<dbReference type="AlphaFoldDB" id="A0A1Y1SGC3"/>
<feature type="transmembrane region" description="Helical" evidence="6">
    <location>
        <begin position="178"/>
        <end position="197"/>
    </location>
</feature>